<sequence length="1096" mass="121499">MTFCFSKSSGEGKSACNKSWLLSTGRTLIVCSCSSGEVYPSSSWRGAFASVFPQFRFATCKDVLMMVLGSICAVLHGSAQPLMLLVFGLLTDTFIDYDIELQELSDDRKECVNNTIQWKRNYTGTLDMTLPFLTFRILDIEHEMTLFALYYVGIGAGVFLLGYFQISLWVTAAARQIQLIRKLYFTRVMRMEIGWFDCTSVGELNTRLSDDINKINDAIADQVSIFVQRFTTFVCGFCIGFVKGWKLTLVIVAASPLIGIGAGLMALFVAKLTGMELQAYAKAGAVADEVLSSIRTVAAFGGEIKEVERYDRNLVSAQRWGIRKGLIMGFFTGYMWLIIFLCYALAFWYGSTLVVDTAEYTPGTLLQVFFGVLVAAMSLGQASPCLEAFAAGRGAATIIFETIDREPQIDCLSESGYKLERVKGDIEFHNVTFHYPSRPEVKVLNVQVKSGETTAFVGPSGAGKSTAIQLIQRFYDPLEGMVTLDGHDIRGLNIQWLRSLIGIVEQEPVLFATTIAENIRYGRPGVSMDDIINAAKEANAYNFIMDLPQKFDTLVGEGGGQMSGGQKQRIAIARALVRNPRILLLDMATSALDNESEAVVQEALDKVRMGRTTISIAHRLSTIKNADVIVGFEHGRAVERGKHNELLERKGVYFTLVTLQSQGDKALNEKAQQSKSISINQQPFSGSYRASLRASLHQRSRSQLSNLIPESPINKATPEEEEEQVEPAPVARILKYNAPEWPYMLFGSLGAAINGGVNPVYSLLFSQILATFSVQDPAAQRREIDGICVFFAMVGVVSFFTQMLQGYAFSKSGELLTRRLRRIGFHAMLGQEIGWFDDHRNSPGALTTRLATDASQVQGVSTISENDREAFHSENVEFSQHNGLLEHCLHLKSTLHDICLAHLQGFLALYLKVVPFLSWNYQSGLQHSWARLFSHFLFSPTASWSDNLTPAPYAKAHQDLHTALFVENELWVQTFFIFSFQQYNTNVGSQGSQLSRGQKQRIAIARAIIRDPKILLLDEATSALDTESEKTVQEALDKAREGRTCIVIAHRLSTIQNSDIIAVMSRGILIEQGSHDQLMGLKGAYYKLVTTGAPIS</sequence>
<dbReference type="InterPro" id="IPR039421">
    <property type="entry name" value="Type_1_exporter"/>
</dbReference>
<evidence type="ECO:0000256" key="5">
    <source>
        <dbReference type="ARBA" id="ARBA00022448"/>
    </source>
</evidence>
<dbReference type="Gene3D" id="1.20.1560.10">
    <property type="entry name" value="ABC transporter type 1, transmembrane domain"/>
    <property type="match status" value="2"/>
</dbReference>
<dbReference type="GO" id="GO:0090374">
    <property type="term" value="P:oligopeptide export from mitochondrion"/>
    <property type="evidence" value="ECO:0007669"/>
    <property type="project" value="TreeGrafter"/>
</dbReference>
<evidence type="ECO:0000313" key="34">
    <source>
        <dbReference type="Proteomes" id="UP000694383"/>
    </source>
</evidence>
<evidence type="ECO:0000313" key="33">
    <source>
        <dbReference type="Ensembl" id="ENSOSIP00000051908.1"/>
    </source>
</evidence>
<evidence type="ECO:0000256" key="6">
    <source>
        <dbReference type="ARBA" id="ARBA00022475"/>
    </source>
</evidence>
<evidence type="ECO:0000256" key="22">
    <source>
        <dbReference type="ARBA" id="ARBA00048306"/>
    </source>
</evidence>
<keyword evidence="14" id="KW-1278">Translocase</keyword>
<evidence type="ECO:0000256" key="26">
    <source>
        <dbReference type="ARBA" id="ARBA00049525"/>
    </source>
</evidence>
<feature type="transmembrane region" description="Helical" evidence="30">
    <location>
        <begin position="360"/>
        <end position="379"/>
    </location>
</feature>
<keyword evidence="9" id="KW-0677">Repeat</keyword>
<keyword evidence="12" id="KW-0067">ATP-binding</keyword>
<evidence type="ECO:0000256" key="24">
    <source>
        <dbReference type="ARBA" id="ARBA00049216"/>
    </source>
</evidence>
<evidence type="ECO:0000256" key="30">
    <source>
        <dbReference type="SAM" id="Phobius"/>
    </source>
</evidence>
<dbReference type="GO" id="GO:0016887">
    <property type="term" value="F:ATP hydrolysis activity"/>
    <property type="evidence" value="ECO:0007669"/>
    <property type="project" value="InterPro"/>
</dbReference>
<evidence type="ECO:0000256" key="29">
    <source>
        <dbReference type="SAM" id="MobiDB-lite"/>
    </source>
</evidence>
<feature type="domain" description="ABC transmembrane type-1" evidence="32">
    <location>
        <begin position="745"/>
        <end position="860"/>
    </location>
</feature>
<accession>A0A8C8E4S2</accession>
<keyword evidence="6" id="KW-1003">Cell membrane</keyword>
<evidence type="ECO:0000256" key="28">
    <source>
        <dbReference type="ARBA" id="ARBA00049709"/>
    </source>
</evidence>
<dbReference type="GO" id="GO:0015421">
    <property type="term" value="F:ABC-type oligopeptide transporter activity"/>
    <property type="evidence" value="ECO:0007669"/>
    <property type="project" value="TreeGrafter"/>
</dbReference>
<proteinExistence type="inferred from homology"/>
<keyword evidence="17" id="KW-0325">Glycoprotein</keyword>
<evidence type="ECO:0000256" key="11">
    <source>
        <dbReference type="ARBA" id="ARBA00022753"/>
    </source>
</evidence>
<evidence type="ECO:0000259" key="31">
    <source>
        <dbReference type="PROSITE" id="PS50893"/>
    </source>
</evidence>
<evidence type="ECO:0000256" key="3">
    <source>
        <dbReference type="ARBA" id="ARBA00004565"/>
    </source>
</evidence>
<evidence type="ECO:0000256" key="16">
    <source>
        <dbReference type="ARBA" id="ARBA00023136"/>
    </source>
</evidence>
<evidence type="ECO:0000256" key="4">
    <source>
        <dbReference type="ARBA" id="ARBA00007577"/>
    </source>
</evidence>
<evidence type="ECO:0000256" key="19">
    <source>
        <dbReference type="ARBA" id="ARBA00047495"/>
    </source>
</evidence>
<feature type="transmembrane region" description="Helical" evidence="30">
    <location>
        <begin position="63"/>
        <end position="90"/>
    </location>
</feature>
<dbReference type="SMART" id="SM00382">
    <property type="entry name" value="AAA"/>
    <property type="match status" value="2"/>
</dbReference>
<dbReference type="GO" id="GO:0005743">
    <property type="term" value="C:mitochondrial inner membrane"/>
    <property type="evidence" value="ECO:0007669"/>
    <property type="project" value="TreeGrafter"/>
</dbReference>
<dbReference type="Gene3D" id="3.40.50.300">
    <property type="entry name" value="P-loop containing nucleotide triphosphate hydrolases"/>
    <property type="match status" value="2"/>
</dbReference>
<evidence type="ECO:0000256" key="12">
    <source>
        <dbReference type="ARBA" id="ARBA00022840"/>
    </source>
</evidence>
<organism evidence="33 34">
    <name type="scientific">Oryzias sinensis</name>
    <name type="common">Chinese medaka</name>
    <dbReference type="NCBI Taxonomy" id="183150"/>
    <lineage>
        <taxon>Eukaryota</taxon>
        <taxon>Metazoa</taxon>
        <taxon>Chordata</taxon>
        <taxon>Craniata</taxon>
        <taxon>Vertebrata</taxon>
        <taxon>Euteleostomi</taxon>
        <taxon>Actinopterygii</taxon>
        <taxon>Neopterygii</taxon>
        <taxon>Teleostei</taxon>
        <taxon>Neoteleostei</taxon>
        <taxon>Acanthomorphata</taxon>
        <taxon>Ovalentaria</taxon>
        <taxon>Atherinomorphae</taxon>
        <taxon>Beloniformes</taxon>
        <taxon>Adrianichthyidae</taxon>
        <taxon>Oryziinae</taxon>
        <taxon>Oryzias</taxon>
    </lineage>
</organism>
<evidence type="ECO:0000256" key="7">
    <source>
        <dbReference type="ARBA" id="ARBA00022553"/>
    </source>
</evidence>
<feature type="domain" description="ABC transporter" evidence="31">
    <location>
        <begin position="804"/>
        <end position="1091"/>
    </location>
</feature>
<dbReference type="CDD" id="cd18577">
    <property type="entry name" value="ABC_6TM_Pgp_ABCB1_D1_like"/>
    <property type="match status" value="1"/>
</dbReference>
<comment type="catalytic activity">
    <reaction evidence="22">
        <text>glycoursodeoxycholate(in) + ATP + H2O = glycoursodeoxycholate(out) + ADP + phosphate + H(+)</text>
        <dbReference type="Rhea" id="RHEA:50068"/>
        <dbReference type="ChEBI" id="CHEBI:15377"/>
        <dbReference type="ChEBI" id="CHEBI:15378"/>
        <dbReference type="ChEBI" id="CHEBI:30616"/>
        <dbReference type="ChEBI" id="CHEBI:43474"/>
        <dbReference type="ChEBI" id="CHEBI:132030"/>
        <dbReference type="ChEBI" id="CHEBI:456216"/>
    </reaction>
    <physiologicalReaction direction="left-to-right" evidence="22">
        <dbReference type="Rhea" id="RHEA:50069"/>
    </physiologicalReaction>
</comment>
<feature type="transmembrane region" description="Helical" evidence="30">
    <location>
        <begin position="787"/>
        <end position="809"/>
    </location>
</feature>
<dbReference type="CDD" id="cd03249">
    <property type="entry name" value="ABC_MTABC3_MDL1_MDL2"/>
    <property type="match status" value="1"/>
</dbReference>
<dbReference type="AlphaFoldDB" id="A0A8C8E4S2"/>
<evidence type="ECO:0000256" key="14">
    <source>
        <dbReference type="ARBA" id="ARBA00022967"/>
    </source>
</evidence>
<keyword evidence="13" id="KW-0832">Ubl conjugation</keyword>
<comment type="catalytic activity">
    <reaction evidence="21">
        <text>pravastatin(in) + ATP + H2O = pravastatin(out) + ADP + phosphate + H(+)</text>
        <dbReference type="Rhea" id="RHEA:63908"/>
        <dbReference type="ChEBI" id="CHEBI:15377"/>
        <dbReference type="ChEBI" id="CHEBI:15378"/>
        <dbReference type="ChEBI" id="CHEBI:30616"/>
        <dbReference type="ChEBI" id="CHEBI:43474"/>
        <dbReference type="ChEBI" id="CHEBI:63660"/>
        <dbReference type="ChEBI" id="CHEBI:456216"/>
    </reaction>
    <physiologicalReaction direction="left-to-right" evidence="21">
        <dbReference type="Rhea" id="RHEA:63909"/>
    </physiologicalReaction>
</comment>
<dbReference type="InterPro" id="IPR003439">
    <property type="entry name" value="ABC_transporter-like_ATP-bd"/>
</dbReference>
<dbReference type="FunFam" id="1.20.1560.10:FF:000018">
    <property type="entry name" value="ATP-binding cassette subfamily B member 11"/>
    <property type="match status" value="1"/>
</dbReference>
<comment type="catalytic activity">
    <reaction evidence="19">
        <text>taurocholate(in) + ATP + H2O = taurocholate(out) + ADP + phosphate + H(+)</text>
        <dbReference type="Rhea" id="RHEA:50052"/>
        <dbReference type="ChEBI" id="CHEBI:15377"/>
        <dbReference type="ChEBI" id="CHEBI:15378"/>
        <dbReference type="ChEBI" id="CHEBI:30616"/>
        <dbReference type="ChEBI" id="CHEBI:36257"/>
        <dbReference type="ChEBI" id="CHEBI:43474"/>
        <dbReference type="ChEBI" id="CHEBI:456216"/>
    </reaction>
    <physiologicalReaction direction="left-to-right" evidence="19">
        <dbReference type="Rhea" id="RHEA:50053"/>
    </physiologicalReaction>
</comment>
<feature type="transmembrane region" description="Helical" evidence="30">
    <location>
        <begin position="148"/>
        <end position="172"/>
    </location>
</feature>
<comment type="catalytic activity">
    <reaction evidence="26">
        <text>taurochenodeoxycholate(in) + ATP + H2O = taurochenodeoxycholate(out) + ADP + phosphate + H(+)</text>
        <dbReference type="Rhea" id="RHEA:50064"/>
        <dbReference type="ChEBI" id="CHEBI:9407"/>
        <dbReference type="ChEBI" id="CHEBI:15377"/>
        <dbReference type="ChEBI" id="CHEBI:15378"/>
        <dbReference type="ChEBI" id="CHEBI:30616"/>
        <dbReference type="ChEBI" id="CHEBI:43474"/>
        <dbReference type="ChEBI" id="CHEBI:456216"/>
    </reaction>
    <physiologicalReaction direction="left-to-right" evidence="26">
        <dbReference type="Rhea" id="RHEA:50065"/>
    </physiologicalReaction>
</comment>
<dbReference type="Proteomes" id="UP000694383">
    <property type="component" value="Unplaced"/>
</dbReference>
<evidence type="ECO:0000259" key="32">
    <source>
        <dbReference type="PROSITE" id="PS50929"/>
    </source>
</evidence>
<keyword evidence="11" id="KW-0967">Endosome</keyword>
<keyword evidence="16 30" id="KW-0472">Membrane</keyword>
<evidence type="ECO:0000256" key="21">
    <source>
        <dbReference type="ARBA" id="ARBA00047914"/>
    </source>
</evidence>
<dbReference type="SUPFAM" id="SSF90123">
    <property type="entry name" value="ABC transporter transmembrane region"/>
    <property type="match status" value="2"/>
</dbReference>
<dbReference type="PROSITE" id="PS50893">
    <property type="entry name" value="ABC_TRANSPORTER_2"/>
    <property type="match status" value="2"/>
</dbReference>
<dbReference type="PROSITE" id="PS50929">
    <property type="entry name" value="ABC_TM1F"/>
    <property type="match status" value="2"/>
</dbReference>
<feature type="transmembrane region" description="Helical" evidence="30">
    <location>
        <begin position="248"/>
        <end position="270"/>
    </location>
</feature>
<dbReference type="InterPro" id="IPR027417">
    <property type="entry name" value="P-loop_NTPase"/>
</dbReference>
<evidence type="ECO:0000256" key="9">
    <source>
        <dbReference type="ARBA" id="ARBA00022737"/>
    </source>
</evidence>
<dbReference type="FunFam" id="3.40.50.300:FF:000479">
    <property type="entry name" value="Multidrug resistance protein 1A"/>
    <property type="match status" value="1"/>
</dbReference>
<feature type="domain" description="ABC transmembrane type-1" evidence="32">
    <location>
        <begin position="67"/>
        <end position="391"/>
    </location>
</feature>
<dbReference type="PANTHER" id="PTHR43394">
    <property type="entry name" value="ATP-DEPENDENT PERMEASE MDL1, MITOCHONDRIAL"/>
    <property type="match status" value="1"/>
</dbReference>
<dbReference type="Pfam" id="PF00664">
    <property type="entry name" value="ABC_membrane"/>
    <property type="match status" value="2"/>
</dbReference>
<keyword evidence="15 30" id="KW-1133">Transmembrane helix</keyword>
<evidence type="ECO:0000256" key="8">
    <source>
        <dbReference type="ARBA" id="ARBA00022692"/>
    </source>
</evidence>
<dbReference type="GO" id="GO:0005524">
    <property type="term" value="F:ATP binding"/>
    <property type="evidence" value="ECO:0007669"/>
    <property type="project" value="UniProtKB-KW"/>
</dbReference>
<dbReference type="InterPro" id="IPR017871">
    <property type="entry name" value="ABC_transporter-like_CS"/>
</dbReference>
<evidence type="ECO:0000256" key="10">
    <source>
        <dbReference type="ARBA" id="ARBA00022741"/>
    </source>
</evidence>
<dbReference type="PANTHER" id="PTHR43394:SF23">
    <property type="entry name" value="ATP-BINDING CASSETTE SUBFAMILY B MEMBER 11, GENE 2"/>
    <property type="match status" value="1"/>
</dbReference>
<evidence type="ECO:0000256" key="13">
    <source>
        <dbReference type="ARBA" id="ARBA00022843"/>
    </source>
</evidence>
<comment type="catalytic activity">
    <reaction evidence="20">
        <text>glycocholate(in) + ATP + H2O = glycocholate(out) + ADP + phosphate + H(+)</text>
        <dbReference type="Rhea" id="RHEA:50056"/>
        <dbReference type="ChEBI" id="CHEBI:15377"/>
        <dbReference type="ChEBI" id="CHEBI:15378"/>
        <dbReference type="ChEBI" id="CHEBI:29746"/>
        <dbReference type="ChEBI" id="CHEBI:30616"/>
        <dbReference type="ChEBI" id="CHEBI:43474"/>
        <dbReference type="ChEBI" id="CHEBI:456216"/>
    </reaction>
    <physiologicalReaction direction="left-to-right" evidence="20">
        <dbReference type="Rhea" id="RHEA:50057"/>
    </physiologicalReaction>
</comment>
<comment type="catalytic activity">
    <reaction evidence="24">
        <text>glycochenodeoxycholate(in) + ATP + H2O = glycochenodeoxycholate(out) + ADP + phosphate + H(+)</text>
        <dbReference type="Rhea" id="RHEA:50060"/>
        <dbReference type="ChEBI" id="CHEBI:15377"/>
        <dbReference type="ChEBI" id="CHEBI:15378"/>
        <dbReference type="ChEBI" id="CHEBI:30616"/>
        <dbReference type="ChEBI" id="CHEBI:36252"/>
        <dbReference type="ChEBI" id="CHEBI:43474"/>
        <dbReference type="ChEBI" id="CHEBI:456216"/>
    </reaction>
    <physiologicalReaction direction="left-to-right" evidence="24">
        <dbReference type="Rhea" id="RHEA:50061"/>
    </physiologicalReaction>
</comment>
<dbReference type="InterPro" id="IPR036640">
    <property type="entry name" value="ABC1_TM_sf"/>
</dbReference>
<protein>
    <recommendedName>
        <fullName evidence="18">Bile salt export pump</fullName>
    </recommendedName>
</protein>
<feature type="domain" description="ABC transporter" evidence="31">
    <location>
        <begin position="426"/>
        <end position="659"/>
    </location>
</feature>
<dbReference type="InterPro" id="IPR003593">
    <property type="entry name" value="AAA+_ATPase"/>
</dbReference>
<comment type="catalytic activity">
    <reaction evidence="23">
        <text>cholate(in) + ATP + H2O = cholate(out) + ADP + phosphate + H(+)</text>
        <dbReference type="Rhea" id="RHEA:50048"/>
        <dbReference type="ChEBI" id="CHEBI:15377"/>
        <dbReference type="ChEBI" id="CHEBI:15378"/>
        <dbReference type="ChEBI" id="CHEBI:29747"/>
        <dbReference type="ChEBI" id="CHEBI:30616"/>
        <dbReference type="ChEBI" id="CHEBI:43474"/>
        <dbReference type="ChEBI" id="CHEBI:456216"/>
    </reaction>
    <physiologicalReaction direction="left-to-right" evidence="23">
        <dbReference type="Rhea" id="RHEA:50049"/>
    </physiologicalReaction>
</comment>
<evidence type="ECO:0000256" key="18">
    <source>
        <dbReference type="ARBA" id="ARBA00023630"/>
    </source>
</evidence>
<dbReference type="PROSITE" id="PS00211">
    <property type="entry name" value="ABC_TRANSPORTER_1"/>
    <property type="match status" value="1"/>
</dbReference>
<keyword evidence="5" id="KW-0813">Transport</keyword>
<evidence type="ECO:0000256" key="15">
    <source>
        <dbReference type="ARBA" id="ARBA00022989"/>
    </source>
</evidence>
<comment type="similarity">
    <text evidence="4">Belongs to the ABC transporter superfamily. ABCB family. Multidrug resistance exporter (TC 3.A.1.201) subfamily.</text>
</comment>
<comment type="subunit">
    <text evidence="28">Interacts with HAX1. Interacts with the adapter protein complex 2 (AP-2) throught AP2A2 or AP2A1; this interaction regulates cell membrane expression of ABCB11 through its internalization in a clathrin-dependent manner and its subsequent degradation.</text>
</comment>
<evidence type="ECO:0000256" key="17">
    <source>
        <dbReference type="ARBA" id="ARBA00023180"/>
    </source>
</evidence>
<reference evidence="33" key="2">
    <citation type="submission" date="2025-09" db="UniProtKB">
        <authorList>
            <consortium name="Ensembl"/>
        </authorList>
    </citation>
    <scope>IDENTIFICATION</scope>
</reference>
<dbReference type="Ensembl" id="ENSOSIT00000054492.1">
    <property type="protein sequence ID" value="ENSOSIP00000051908.1"/>
    <property type="gene ID" value="ENSOSIG00000024000.1"/>
</dbReference>
<keyword evidence="7" id="KW-0597">Phosphoprotein</keyword>
<name>A0A8C8E4S2_9TELE</name>
<evidence type="ECO:0000256" key="25">
    <source>
        <dbReference type="ARBA" id="ARBA00049271"/>
    </source>
</evidence>
<dbReference type="GeneTree" id="ENSGT00940000157564"/>
<dbReference type="SUPFAM" id="SSF52540">
    <property type="entry name" value="P-loop containing nucleoside triphosphate hydrolases"/>
    <property type="match status" value="2"/>
</dbReference>
<comment type="function">
    <text evidence="27">Catalyzes the transport of the major hydrophobic bile salts, such as taurine and glycine-conjugated cholic acid across the canalicular membrane of hepatocytes in an ATP-dependent manner, therefore participates in hepatic bile acid homeostasis and consequently to lipid homeostasis through regulation of biliary lipid secretion in a bile salts dependent manner. Transports taurine-conjugated bile salts more rapidly than glycine-conjugated bile salts. Also transports non-bile acid compounds, such as pravastatin and fexofenadine in an ATP-dependent manner and may be involved in their biliary excretion.</text>
</comment>
<evidence type="ECO:0000256" key="2">
    <source>
        <dbReference type="ARBA" id="ARBA00004424"/>
    </source>
</evidence>
<reference evidence="33" key="1">
    <citation type="submission" date="2025-08" db="UniProtKB">
        <authorList>
            <consortium name="Ensembl"/>
        </authorList>
    </citation>
    <scope>IDENTIFICATION</scope>
</reference>
<dbReference type="InterPro" id="IPR011527">
    <property type="entry name" value="ABC1_TM_dom"/>
</dbReference>
<evidence type="ECO:0000256" key="27">
    <source>
        <dbReference type="ARBA" id="ARBA00049631"/>
    </source>
</evidence>
<comment type="subcellular location">
    <subcellularLocation>
        <location evidence="2">Apical cell membrane</location>
        <topology evidence="2">Multi-pass membrane protein</topology>
    </subcellularLocation>
    <subcellularLocation>
        <location evidence="1">Endosome membrane</location>
        <topology evidence="1">Multi-pass membrane protein</topology>
    </subcellularLocation>
    <subcellularLocation>
        <location evidence="3">Recycling endosome membrane</location>
    </subcellularLocation>
</comment>
<keyword evidence="34" id="KW-1185">Reference proteome</keyword>
<evidence type="ECO:0000256" key="23">
    <source>
        <dbReference type="ARBA" id="ARBA00048732"/>
    </source>
</evidence>
<keyword evidence="8 30" id="KW-0812">Transmembrane</keyword>
<comment type="catalytic activity">
    <reaction evidence="25">
        <text>tauroursodeoxycholate(in) + ATP + H2O = tauroursodeoxycholate(out) + ADP + phosphate + H(+)</text>
        <dbReference type="Rhea" id="RHEA:50072"/>
        <dbReference type="ChEBI" id="CHEBI:15377"/>
        <dbReference type="ChEBI" id="CHEBI:15378"/>
        <dbReference type="ChEBI" id="CHEBI:30616"/>
        <dbReference type="ChEBI" id="CHEBI:43474"/>
        <dbReference type="ChEBI" id="CHEBI:132028"/>
        <dbReference type="ChEBI" id="CHEBI:456216"/>
    </reaction>
    <physiologicalReaction direction="left-to-right" evidence="25">
        <dbReference type="Rhea" id="RHEA:50073"/>
    </physiologicalReaction>
</comment>
<evidence type="ECO:0000256" key="1">
    <source>
        <dbReference type="ARBA" id="ARBA00004337"/>
    </source>
</evidence>
<keyword evidence="10" id="KW-0547">Nucleotide-binding</keyword>
<feature type="region of interest" description="Disordered" evidence="29">
    <location>
        <begin position="700"/>
        <end position="724"/>
    </location>
</feature>
<feature type="transmembrane region" description="Helical" evidence="30">
    <location>
        <begin position="326"/>
        <end position="348"/>
    </location>
</feature>
<evidence type="ECO:0000256" key="20">
    <source>
        <dbReference type="ARBA" id="ARBA00047763"/>
    </source>
</evidence>
<dbReference type="Pfam" id="PF00005">
    <property type="entry name" value="ABC_tran"/>
    <property type="match status" value="2"/>
</dbReference>